<evidence type="ECO:0000256" key="2">
    <source>
        <dbReference type="ARBA" id="ARBA00023136"/>
    </source>
</evidence>
<dbReference type="PANTHER" id="PTHR38098:SF1">
    <property type="entry name" value="LPS-ASSEMBLY LIPOPROTEIN LPTE"/>
    <property type="match status" value="1"/>
</dbReference>
<dbReference type="GO" id="GO:0043165">
    <property type="term" value="P:Gram-negative-bacterium-type cell outer membrane assembly"/>
    <property type="evidence" value="ECO:0007669"/>
    <property type="project" value="UniProtKB-UniRule"/>
</dbReference>
<dbReference type="InterPro" id="IPR007485">
    <property type="entry name" value="LPS_assembly_LptE"/>
</dbReference>
<dbReference type="GO" id="GO:0001530">
    <property type="term" value="F:lipopolysaccharide binding"/>
    <property type="evidence" value="ECO:0007669"/>
    <property type="project" value="TreeGrafter"/>
</dbReference>
<evidence type="ECO:0000313" key="8">
    <source>
        <dbReference type="Proteomes" id="UP000242301"/>
    </source>
</evidence>
<accession>A0A0M6W7X8</accession>
<proteinExistence type="inferred from homology"/>
<comment type="similarity">
    <text evidence="6">Belongs to the LptE lipoprotein family.</text>
</comment>
<keyword evidence="2 6" id="KW-0472">Membrane</keyword>
<dbReference type="GO" id="GO:0009279">
    <property type="term" value="C:cell outer membrane"/>
    <property type="evidence" value="ECO:0007669"/>
    <property type="project" value="UniProtKB-UniRule"/>
</dbReference>
<evidence type="ECO:0000256" key="1">
    <source>
        <dbReference type="ARBA" id="ARBA00022729"/>
    </source>
</evidence>
<dbReference type="PANTHER" id="PTHR38098">
    <property type="entry name" value="LPS-ASSEMBLY LIPOPROTEIN LPTE"/>
    <property type="match status" value="1"/>
</dbReference>
<evidence type="ECO:0000313" key="7">
    <source>
        <dbReference type="EMBL" id="CRK85979.1"/>
    </source>
</evidence>
<dbReference type="Proteomes" id="UP000242301">
    <property type="component" value="Unassembled WGS sequence"/>
</dbReference>
<dbReference type="GO" id="GO:1990351">
    <property type="term" value="C:transporter complex"/>
    <property type="evidence" value="ECO:0007669"/>
    <property type="project" value="TreeGrafter"/>
</dbReference>
<keyword evidence="4 6" id="KW-0998">Cell outer membrane</keyword>
<dbReference type="EMBL" id="CVRF01000003">
    <property type="protein sequence ID" value="CRK85979.1"/>
    <property type="molecule type" value="Genomic_DNA"/>
</dbReference>
<dbReference type="HAMAP" id="MF_01186">
    <property type="entry name" value="LPS_assembly_LptE"/>
    <property type="match status" value="1"/>
</dbReference>
<dbReference type="Pfam" id="PF04390">
    <property type="entry name" value="LptE"/>
    <property type="match status" value="1"/>
</dbReference>
<dbReference type="STRING" id="1715285.SOFFGTOCOR_0580"/>
<gene>
    <name evidence="6 7" type="primary">lptE</name>
    <name evidence="7" type="ORF">SOFFGTOCOR_0580</name>
</gene>
<evidence type="ECO:0000256" key="6">
    <source>
        <dbReference type="HAMAP-Rule" id="MF_01186"/>
    </source>
</evidence>
<keyword evidence="8" id="KW-1185">Reference proteome</keyword>
<reference evidence="8" key="1">
    <citation type="submission" date="2015-05" db="EMBL/GenBank/DDBJ databases">
        <authorList>
            <person name="Manzano-Marin A."/>
        </authorList>
    </citation>
    <scope>NUCLEOTIDE SEQUENCE [LARGE SCALE GENOMIC DNA]</scope>
    <source>
        <strain evidence="8">officinalis</strain>
    </source>
</reference>
<keyword evidence="1" id="KW-0732">Signal</keyword>
<evidence type="ECO:0000256" key="4">
    <source>
        <dbReference type="ARBA" id="ARBA00023237"/>
    </source>
</evidence>
<evidence type="ECO:0000256" key="3">
    <source>
        <dbReference type="ARBA" id="ARBA00023139"/>
    </source>
</evidence>
<dbReference type="GO" id="GO:0015920">
    <property type="term" value="P:lipopolysaccharide transport"/>
    <property type="evidence" value="ECO:0007669"/>
    <property type="project" value="TreeGrafter"/>
</dbReference>
<keyword evidence="3" id="KW-0564">Palmitate</keyword>
<name>A0A0M6W7X8_9GAMM</name>
<comment type="subunit">
    <text evidence="6">Component of the lipopolysaccharide transport and assembly complex. Interacts with LptD.</text>
</comment>
<evidence type="ECO:0000256" key="5">
    <source>
        <dbReference type="ARBA" id="ARBA00023288"/>
    </source>
</evidence>
<comment type="function">
    <text evidence="6">Together with LptD, is involved in the assembly of lipopolysaccharide (LPS) at the surface of the outer membrane. Required for the proper assembly of LptD. Binds LPS and may serve as the LPS recognition site at the outer membrane.</text>
</comment>
<sequence>MLRIIILLLLTLNITSCGFNFQNKYQYNNIKTLQIISNKQINYFIKFLIEEIKLNNIKLINTNNDNKTPILKIINFYEDTQTLSIFQNGKAAEKQLSFIVKAELLMCNNKSYLLNIKIDRTFFDNPLEALAKDSEKDIILQEMQEQAAYKLIQNLLITYSSEFKKIKFNT</sequence>
<dbReference type="AlphaFoldDB" id="A0A0M6W7X8"/>
<protein>
    <recommendedName>
        <fullName evidence="6">LPS-assembly lipoprotein LptE</fullName>
    </recommendedName>
</protein>
<organism evidence="7 8">
    <name type="scientific">Candidatus Providencia siddallii</name>
    <dbReference type="NCBI Taxonomy" id="1715285"/>
    <lineage>
        <taxon>Bacteria</taxon>
        <taxon>Pseudomonadati</taxon>
        <taxon>Pseudomonadota</taxon>
        <taxon>Gammaproteobacteria</taxon>
        <taxon>Enterobacterales</taxon>
        <taxon>Morganellaceae</taxon>
        <taxon>Providencia</taxon>
    </lineage>
</organism>
<dbReference type="Gene3D" id="3.30.160.150">
    <property type="entry name" value="Lipoprotein like domain"/>
    <property type="match status" value="1"/>
</dbReference>
<keyword evidence="5 7" id="KW-0449">Lipoprotein</keyword>